<comment type="caution">
    <text evidence="1">The sequence shown here is derived from an EMBL/GenBank/DDBJ whole genome shotgun (WGS) entry which is preliminary data.</text>
</comment>
<organism evidence="1 2">
    <name type="scientific">Trichinella pseudospiralis</name>
    <name type="common">Parasitic roundworm</name>
    <dbReference type="NCBI Taxonomy" id="6337"/>
    <lineage>
        <taxon>Eukaryota</taxon>
        <taxon>Metazoa</taxon>
        <taxon>Ecdysozoa</taxon>
        <taxon>Nematoda</taxon>
        <taxon>Enoplea</taxon>
        <taxon>Dorylaimia</taxon>
        <taxon>Trichinellida</taxon>
        <taxon>Trichinellidae</taxon>
        <taxon>Trichinella</taxon>
    </lineage>
</organism>
<gene>
    <name evidence="1" type="ORF">T4C_4360</name>
</gene>
<dbReference type="EMBL" id="JYDV01002955">
    <property type="protein sequence ID" value="KRY97032.1"/>
    <property type="molecule type" value="Genomic_DNA"/>
</dbReference>
<dbReference type="AlphaFoldDB" id="A0A0V1GFI5"/>
<accession>A0A0V1GFI5</accession>
<dbReference type="Proteomes" id="UP000054826">
    <property type="component" value="Unassembled WGS sequence"/>
</dbReference>
<evidence type="ECO:0000313" key="1">
    <source>
        <dbReference type="EMBL" id="KRY97032.1"/>
    </source>
</evidence>
<proteinExistence type="predicted"/>
<reference evidence="1 2" key="1">
    <citation type="submission" date="2015-01" db="EMBL/GenBank/DDBJ databases">
        <title>Evolution of Trichinella species and genotypes.</title>
        <authorList>
            <person name="Korhonen P.K."/>
            <person name="Edoardo P."/>
            <person name="Giuseppe L.R."/>
            <person name="Gasser R.B."/>
        </authorList>
    </citation>
    <scope>NUCLEOTIDE SEQUENCE [LARGE SCALE GENOMIC DNA]</scope>
    <source>
        <strain evidence="1">ISS176</strain>
    </source>
</reference>
<sequence>MAGRFDYSTKTCVTMATQPTRALYMMFLKMIY</sequence>
<protein>
    <submittedName>
        <fullName evidence="1">Uncharacterized protein</fullName>
    </submittedName>
</protein>
<evidence type="ECO:0000313" key="2">
    <source>
        <dbReference type="Proteomes" id="UP000054826"/>
    </source>
</evidence>
<name>A0A0V1GFI5_TRIPS</name>